<evidence type="ECO:0000259" key="4">
    <source>
        <dbReference type="PROSITE" id="PS51212"/>
    </source>
</evidence>
<dbReference type="InterPro" id="IPR027417">
    <property type="entry name" value="P-loop_NTPase"/>
</dbReference>
<dbReference type="PANTHER" id="PTHR45964:SF7">
    <property type="entry name" value="SIALATE:O-SULFOTRANSFERASE 2"/>
    <property type="match status" value="1"/>
</dbReference>
<dbReference type="OrthoDB" id="5985073at2759"/>
<gene>
    <name evidence="6" type="primary">LOC105892220</name>
</gene>
<sequence>MFSSFKGHPFVFLLWFLVFVTLLTVGFFIKLLSNWGWKYVLFYDAMYIGCYTGSLSEHMLQNTSFLDYGSMTVLQCQASCAERGYQYAGHVFGRGCYCGHNIQTPNSIQSNCHDCSGEPASTCTETNRLIIYHLELSQDSAYNYKNTNFKGCFKTPDNATKAFPLIAFMPAMTVGKCVDFCTEKKLSLAVLAGQRCLCGFSTKHFPLHVRENITRCLYHCPGQPHENCGTDIYNVVYQTEVQDNRCMNRSFLLDQPKQLIALASFPGSGNTWARHLIELGTGFYTGSYYFDRSLFDKGFKGEKDDWRSGRNICIKTHESSKKEIEAFDSSILLIRNPYRTLMAEFNRKYGGHVGFAPMLLWKGKTWPKFVEVYSEMWASHTLAWLSYSGPLHVVHYEELRRDIFIHLRGLVLFLGLRLSVDRLLCAENQREGRFRRSGLHRLGYDPFTEDMRTSIDYHIKKVDIALRAKTFSGVPDEYHLRQI</sequence>
<dbReference type="InterPro" id="IPR051589">
    <property type="entry name" value="Sialate-O-sulfotransferase"/>
</dbReference>
<name>A0A6P8GCZ1_CLUHA</name>
<dbReference type="AlphaFoldDB" id="A0A6P8GCZ1"/>
<dbReference type="RefSeq" id="XP_031433347.1">
    <property type="nucleotide sequence ID" value="XM_031577487.2"/>
</dbReference>
<keyword evidence="2" id="KW-0677">Repeat</keyword>
<evidence type="ECO:0000256" key="1">
    <source>
        <dbReference type="ARBA" id="ARBA00010236"/>
    </source>
</evidence>
<feature type="domain" description="WSC" evidence="4">
    <location>
        <begin position="146"/>
        <end position="240"/>
    </location>
</feature>
<dbReference type="PANTHER" id="PTHR45964">
    <property type="entry name" value="WSCD FAMILY MEMBER CG9164"/>
    <property type="match status" value="1"/>
</dbReference>
<keyword evidence="3" id="KW-1133">Transmembrane helix</keyword>
<dbReference type="SUPFAM" id="SSF52540">
    <property type="entry name" value="P-loop containing nucleoside triphosphate hydrolases"/>
    <property type="match status" value="1"/>
</dbReference>
<dbReference type="Proteomes" id="UP000515152">
    <property type="component" value="Chromosome 12"/>
</dbReference>
<feature type="transmembrane region" description="Helical" evidence="3">
    <location>
        <begin position="12"/>
        <end position="32"/>
    </location>
</feature>
<comment type="similarity">
    <text evidence="1">Belongs to the WSCD family.</text>
</comment>
<dbReference type="InterPro" id="IPR002889">
    <property type="entry name" value="WSC_carb-bd"/>
</dbReference>
<dbReference type="GeneID" id="105892220"/>
<keyword evidence="5" id="KW-1185">Reference proteome</keyword>
<accession>A0A6P8GCZ1</accession>
<evidence type="ECO:0000256" key="2">
    <source>
        <dbReference type="ARBA" id="ARBA00022737"/>
    </source>
</evidence>
<reference evidence="6" key="1">
    <citation type="submission" date="2025-08" db="UniProtKB">
        <authorList>
            <consortium name="RefSeq"/>
        </authorList>
    </citation>
    <scope>IDENTIFICATION</scope>
</reference>
<evidence type="ECO:0000313" key="5">
    <source>
        <dbReference type="Proteomes" id="UP000515152"/>
    </source>
</evidence>
<proteinExistence type="inferred from homology"/>
<organism evidence="5 6">
    <name type="scientific">Clupea harengus</name>
    <name type="common">Atlantic herring</name>
    <dbReference type="NCBI Taxonomy" id="7950"/>
    <lineage>
        <taxon>Eukaryota</taxon>
        <taxon>Metazoa</taxon>
        <taxon>Chordata</taxon>
        <taxon>Craniata</taxon>
        <taxon>Vertebrata</taxon>
        <taxon>Euteleostomi</taxon>
        <taxon>Actinopterygii</taxon>
        <taxon>Neopterygii</taxon>
        <taxon>Teleostei</taxon>
        <taxon>Clupei</taxon>
        <taxon>Clupeiformes</taxon>
        <taxon>Clupeoidei</taxon>
        <taxon>Clupeidae</taxon>
        <taxon>Clupea</taxon>
    </lineage>
</organism>
<dbReference type="Pfam" id="PF01822">
    <property type="entry name" value="WSC"/>
    <property type="match status" value="2"/>
</dbReference>
<dbReference type="PROSITE" id="PS51212">
    <property type="entry name" value="WSC"/>
    <property type="match status" value="2"/>
</dbReference>
<feature type="domain" description="WSC" evidence="4">
    <location>
        <begin position="44"/>
        <end position="135"/>
    </location>
</feature>
<keyword evidence="3" id="KW-0812">Transmembrane</keyword>
<evidence type="ECO:0000313" key="6">
    <source>
        <dbReference type="RefSeq" id="XP_031433347.1"/>
    </source>
</evidence>
<dbReference type="SMART" id="SM00321">
    <property type="entry name" value="WSC"/>
    <property type="match status" value="2"/>
</dbReference>
<evidence type="ECO:0000256" key="3">
    <source>
        <dbReference type="SAM" id="Phobius"/>
    </source>
</evidence>
<protein>
    <submittedName>
        <fullName evidence="6">WSC domain-containing protein 2-like isoform X1</fullName>
    </submittedName>
</protein>
<keyword evidence="3" id="KW-0472">Membrane</keyword>
<dbReference type="Gene3D" id="3.40.50.300">
    <property type="entry name" value="P-loop containing nucleotide triphosphate hydrolases"/>
    <property type="match status" value="1"/>
</dbReference>